<feature type="compositionally biased region" description="Basic and acidic residues" evidence="1">
    <location>
        <begin position="306"/>
        <end position="332"/>
    </location>
</feature>
<feature type="compositionally biased region" description="Basic and acidic residues" evidence="1">
    <location>
        <begin position="14"/>
        <end position="23"/>
    </location>
</feature>
<feature type="region of interest" description="Disordered" evidence="1">
    <location>
        <begin position="205"/>
        <end position="224"/>
    </location>
</feature>
<organism evidence="2 3">
    <name type="scientific">Thalassiosira oceanica</name>
    <name type="common">Marine diatom</name>
    <dbReference type="NCBI Taxonomy" id="159749"/>
    <lineage>
        <taxon>Eukaryota</taxon>
        <taxon>Sar</taxon>
        <taxon>Stramenopiles</taxon>
        <taxon>Ochrophyta</taxon>
        <taxon>Bacillariophyta</taxon>
        <taxon>Coscinodiscophyceae</taxon>
        <taxon>Thalassiosirophycidae</taxon>
        <taxon>Thalassiosirales</taxon>
        <taxon>Thalassiosiraceae</taxon>
        <taxon>Thalassiosira</taxon>
    </lineage>
</organism>
<dbReference type="EMBL" id="AGNL01044821">
    <property type="protein sequence ID" value="EJK49414.1"/>
    <property type="molecule type" value="Genomic_DNA"/>
</dbReference>
<keyword evidence="3" id="KW-1185">Reference proteome</keyword>
<feature type="non-terminal residue" evidence="2">
    <location>
        <position position="1"/>
    </location>
</feature>
<protein>
    <submittedName>
        <fullName evidence="2">Uncharacterized protein</fullName>
    </submittedName>
</protein>
<evidence type="ECO:0000313" key="2">
    <source>
        <dbReference type="EMBL" id="EJK49414.1"/>
    </source>
</evidence>
<feature type="compositionally biased region" description="Basic and acidic residues" evidence="1">
    <location>
        <begin position="91"/>
        <end position="102"/>
    </location>
</feature>
<evidence type="ECO:0000256" key="1">
    <source>
        <dbReference type="SAM" id="MobiDB-lite"/>
    </source>
</evidence>
<feature type="region of interest" description="Disordered" evidence="1">
    <location>
        <begin position="306"/>
        <end position="342"/>
    </location>
</feature>
<sequence>TILARGIETGSRTPIEEGGRDWDSPAGSREGVGGSAARVSPPPDDARAAPSGCLPAAGRGGTRSGLRPHPEPSQGENLDPPPRTRPSSASHRAELRPRREEALPASTPPTGVRPRPTNARALEGPSWHRSEDVDCCPTPAGEGPEPDLSPHVFHEMSFDGSASWQCGKGRGLRAALTVARWKKGNEFVVPIQGVSPRAVLLPVPGGDRPALPSRDGASPGRRGRSREVFAMWASRPGRTRSAQRVRFVLRAVRRGVRLSVWNEQGSMTSASSQCRAISRPAAQSSVTAGAATLGRVRRQLRVAHCRDGGRDGERTRRGEVGRDGERTRRGEVRSPGAGTNPVGARINLEVKRVSAGPSLTACRTVMV</sequence>
<feature type="region of interest" description="Disordered" evidence="1">
    <location>
        <begin position="1"/>
        <end position="131"/>
    </location>
</feature>
<proteinExistence type="predicted"/>
<accession>K0RAR5</accession>
<gene>
    <name evidence="2" type="ORF">THAOC_31714</name>
</gene>
<name>K0RAR5_THAOC</name>
<dbReference type="Proteomes" id="UP000266841">
    <property type="component" value="Unassembled WGS sequence"/>
</dbReference>
<evidence type="ECO:0000313" key="3">
    <source>
        <dbReference type="Proteomes" id="UP000266841"/>
    </source>
</evidence>
<reference evidence="2 3" key="1">
    <citation type="journal article" date="2012" name="Genome Biol.">
        <title>Genome and low-iron response of an oceanic diatom adapted to chronic iron limitation.</title>
        <authorList>
            <person name="Lommer M."/>
            <person name="Specht M."/>
            <person name="Roy A.S."/>
            <person name="Kraemer L."/>
            <person name="Andreson R."/>
            <person name="Gutowska M.A."/>
            <person name="Wolf J."/>
            <person name="Bergner S.V."/>
            <person name="Schilhabel M.B."/>
            <person name="Klostermeier U.C."/>
            <person name="Beiko R.G."/>
            <person name="Rosenstiel P."/>
            <person name="Hippler M."/>
            <person name="Laroche J."/>
        </authorList>
    </citation>
    <scope>NUCLEOTIDE SEQUENCE [LARGE SCALE GENOMIC DNA]</scope>
    <source>
        <strain evidence="2 3">CCMP1005</strain>
    </source>
</reference>
<comment type="caution">
    <text evidence="2">The sequence shown here is derived from an EMBL/GenBank/DDBJ whole genome shotgun (WGS) entry which is preliminary data.</text>
</comment>
<dbReference type="AlphaFoldDB" id="K0RAR5"/>